<sequence>MLPDDVMLEMAEMELDALRDQEALHTQVKRLPAYLKAEVDELYYKFQCQLYLLAIKNQIFASLF</sequence>
<dbReference type="OrthoDB" id="10564499at2759"/>
<comment type="caution">
    <text evidence="1">The sequence shown here is derived from an EMBL/GenBank/DDBJ whole genome shotgun (WGS) entry which is preliminary data.</text>
</comment>
<keyword evidence="2" id="KW-1185">Reference proteome</keyword>
<dbReference type="AlphaFoldDB" id="A0A5B0MEP4"/>
<protein>
    <submittedName>
        <fullName evidence="1">Uncharacterized protein</fullName>
    </submittedName>
</protein>
<organism evidence="1 2">
    <name type="scientific">Puccinia graminis f. sp. tritici</name>
    <dbReference type="NCBI Taxonomy" id="56615"/>
    <lineage>
        <taxon>Eukaryota</taxon>
        <taxon>Fungi</taxon>
        <taxon>Dikarya</taxon>
        <taxon>Basidiomycota</taxon>
        <taxon>Pucciniomycotina</taxon>
        <taxon>Pucciniomycetes</taxon>
        <taxon>Pucciniales</taxon>
        <taxon>Pucciniaceae</taxon>
        <taxon>Puccinia</taxon>
    </lineage>
</organism>
<proteinExistence type="predicted"/>
<dbReference type="EMBL" id="VSWC01000157">
    <property type="protein sequence ID" value="KAA1075121.1"/>
    <property type="molecule type" value="Genomic_DNA"/>
</dbReference>
<gene>
    <name evidence="1" type="ORF">PGT21_029504</name>
</gene>
<reference evidence="1 2" key="1">
    <citation type="submission" date="2019-05" db="EMBL/GenBank/DDBJ databases">
        <title>Emergence of the Ug99 lineage of the wheat stem rust pathogen through somatic hybridization.</title>
        <authorList>
            <person name="Li F."/>
            <person name="Upadhyaya N.M."/>
            <person name="Sperschneider J."/>
            <person name="Matny O."/>
            <person name="Nguyen-Phuc H."/>
            <person name="Mago R."/>
            <person name="Raley C."/>
            <person name="Miller M.E."/>
            <person name="Silverstein K.A.T."/>
            <person name="Henningsen E."/>
            <person name="Hirsch C.D."/>
            <person name="Visser B."/>
            <person name="Pretorius Z.A."/>
            <person name="Steffenson B.J."/>
            <person name="Schwessinger B."/>
            <person name="Dodds P.N."/>
            <person name="Figueroa M."/>
        </authorList>
    </citation>
    <scope>NUCLEOTIDE SEQUENCE [LARGE SCALE GENOMIC DNA]</scope>
    <source>
        <strain evidence="1">21-0</strain>
    </source>
</reference>
<evidence type="ECO:0000313" key="2">
    <source>
        <dbReference type="Proteomes" id="UP000324748"/>
    </source>
</evidence>
<accession>A0A5B0MEP4</accession>
<name>A0A5B0MEP4_PUCGR</name>
<evidence type="ECO:0000313" key="1">
    <source>
        <dbReference type="EMBL" id="KAA1075121.1"/>
    </source>
</evidence>
<dbReference type="Proteomes" id="UP000324748">
    <property type="component" value="Unassembled WGS sequence"/>
</dbReference>